<accession>A0AAJ0BSC7</accession>
<dbReference type="Gene3D" id="3.20.20.70">
    <property type="entry name" value="Aldolase class I"/>
    <property type="match status" value="1"/>
</dbReference>
<evidence type="ECO:0000259" key="2">
    <source>
        <dbReference type="Pfam" id="PF00724"/>
    </source>
</evidence>
<dbReference type="GO" id="GO:0003959">
    <property type="term" value="F:NADPH dehydrogenase activity"/>
    <property type="evidence" value="ECO:0007669"/>
    <property type="project" value="TreeGrafter"/>
</dbReference>
<protein>
    <recommendedName>
        <fullName evidence="2">NADH:flavin oxidoreductase/NADH oxidase N-terminal domain-containing protein</fullName>
    </recommendedName>
</protein>
<dbReference type="Proteomes" id="UP001244011">
    <property type="component" value="Unassembled WGS sequence"/>
</dbReference>
<dbReference type="EMBL" id="MU839028">
    <property type="protein sequence ID" value="KAK1763381.1"/>
    <property type="molecule type" value="Genomic_DNA"/>
</dbReference>
<dbReference type="SUPFAM" id="SSF51395">
    <property type="entry name" value="FMN-linked oxidoreductases"/>
    <property type="match status" value="1"/>
</dbReference>
<dbReference type="PANTHER" id="PTHR22893">
    <property type="entry name" value="NADH OXIDOREDUCTASE-RELATED"/>
    <property type="match status" value="1"/>
</dbReference>
<dbReference type="GO" id="GO:0010181">
    <property type="term" value="F:FMN binding"/>
    <property type="evidence" value="ECO:0007669"/>
    <property type="project" value="InterPro"/>
</dbReference>
<dbReference type="Pfam" id="PF00724">
    <property type="entry name" value="Oxidored_FMN"/>
    <property type="match status" value="1"/>
</dbReference>
<evidence type="ECO:0000256" key="1">
    <source>
        <dbReference type="ARBA" id="ARBA00022630"/>
    </source>
</evidence>
<dbReference type="RefSeq" id="XP_060279594.1">
    <property type="nucleotide sequence ID" value="XM_060429035.1"/>
</dbReference>
<keyword evidence="1" id="KW-0285">Flavoprotein</keyword>
<proteinExistence type="predicted"/>
<dbReference type="GeneID" id="85312222"/>
<dbReference type="AlphaFoldDB" id="A0AAJ0BSC7"/>
<dbReference type="FunFam" id="3.20.20.70:FF:000138">
    <property type="entry name" value="NADPH dehydrogenase 1"/>
    <property type="match status" value="1"/>
</dbReference>
<dbReference type="InterPro" id="IPR013785">
    <property type="entry name" value="Aldolase_TIM"/>
</dbReference>
<sequence length="369" mass="40556">MADSRLFKPLAVGKVVLKQRIGMCPLTRFRASDEKVPTPVMKEYYTQRGSVPGTLIVTEGTFISEAQSGFDNVPGIYNDAQVAAWRDITDAVHAKGSYIFCQLWALGRAANPEVAAREGITISSSSTIPIDDTSAVPTAMTVEQIQQTVRDYATAAENAVRAGFDGVEIHGANGYLVDQFTQDTCNDRTDEYGGSVEARSRFAVEVVAAVVAAIGPERTGIRLSPWGRFQSMRMADPVQQFTDVISKIAPFGIAFLHLVESYVDGSQDVESSDKLDFAYNLWNGPLLVAGGHNAASARKLVDEQYPNKDIVVMFGRYFISNPDLPFRIRAGLDLNPYLRETFYIPKSLEGYTDYPFSKEFLLQSATQLA</sequence>
<reference evidence="3" key="1">
    <citation type="submission" date="2023-06" db="EMBL/GenBank/DDBJ databases">
        <title>Genome-scale phylogeny and comparative genomics of the fungal order Sordariales.</title>
        <authorList>
            <consortium name="Lawrence Berkeley National Laboratory"/>
            <person name="Hensen N."/>
            <person name="Bonometti L."/>
            <person name="Westerberg I."/>
            <person name="Brannstrom I.O."/>
            <person name="Guillou S."/>
            <person name="Cros-Aarteil S."/>
            <person name="Calhoun S."/>
            <person name="Haridas S."/>
            <person name="Kuo A."/>
            <person name="Mondo S."/>
            <person name="Pangilinan J."/>
            <person name="Riley R."/>
            <person name="Labutti K."/>
            <person name="Andreopoulos B."/>
            <person name="Lipzen A."/>
            <person name="Chen C."/>
            <person name="Yanf M."/>
            <person name="Daum C."/>
            <person name="Ng V."/>
            <person name="Clum A."/>
            <person name="Steindorff A."/>
            <person name="Ohm R."/>
            <person name="Martin F."/>
            <person name="Silar P."/>
            <person name="Natvig D."/>
            <person name="Lalanne C."/>
            <person name="Gautier V."/>
            <person name="Ament-Velasquez S.L."/>
            <person name="Kruys A."/>
            <person name="Hutchinson M.I."/>
            <person name="Powell A.J."/>
            <person name="Barry K."/>
            <person name="Miller A.N."/>
            <person name="Grigoriev I.V."/>
            <person name="Debuchy R."/>
            <person name="Gladieux P."/>
            <person name="Thoren M.H."/>
            <person name="Johannesson H."/>
        </authorList>
    </citation>
    <scope>NUCLEOTIDE SEQUENCE</scope>
    <source>
        <strain evidence="3">8032-3</strain>
    </source>
</reference>
<gene>
    <name evidence="3" type="ORF">QBC33DRAFT_550022</name>
</gene>
<dbReference type="PANTHER" id="PTHR22893:SF91">
    <property type="entry name" value="NADPH DEHYDROGENASE 2-RELATED"/>
    <property type="match status" value="1"/>
</dbReference>
<dbReference type="InterPro" id="IPR045247">
    <property type="entry name" value="Oye-like"/>
</dbReference>
<dbReference type="CDD" id="cd02933">
    <property type="entry name" value="OYE_like_FMN"/>
    <property type="match status" value="1"/>
</dbReference>
<evidence type="ECO:0000313" key="4">
    <source>
        <dbReference type="Proteomes" id="UP001244011"/>
    </source>
</evidence>
<organism evidence="3 4">
    <name type="scientific">Phialemonium atrogriseum</name>
    <dbReference type="NCBI Taxonomy" id="1093897"/>
    <lineage>
        <taxon>Eukaryota</taxon>
        <taxon>Fungi</taxon>
        <taxon>Dikarya</taxon>
        <taxon>Ascomycota</taxon>
        <taxon>Pezizomycotina</taxon>
        <taxon>Sordariomycetes</taxon>
        <taxon>Sordariomycetidae</taxon>
        <taxon>Cephalothecales</taxon>
        <taxon>Cephalothecaceae</taxon>
        <taxon>Phialemonium</taxon>
    </lineage>
</organism>
<name>A0AAJ0BSC7_9PEZI</name>
<comment type="caution">
    <text evidence="3">The sequence shown here is derived from an EMBL/GenBank/DDBJ whole genome shotgun (WGS) entry which is preliminary data.</text>
</comment>
<keyword evidence="4" id="KW-1185">Reference proteome</keyword>
<evidence type="ECO:0000313" key="3">
    <source>
        <dbReference type="EMBL" id="KAK1763381.1"/>
    </source>
</evidence>
<dbReference type="InterPro" id="IPR001155">
    <property type="entry name" value="OxRdtase_FMN_N"/>
</dbReference>
<feature type="domain" description="NADH:flavin oxidoreductase/NADH oxidase N-terminal" evidence="2">
    <location>
        <begin position="6"/>
        <end position="335"/>
    </location>
</feature>